<feature type="transmembrane region" description="Helical" evidence="1">
    <location>
        <begin position="27"/>
        <end position="46"/>
    </location>
</feature>
<evidence type="ECO:0000313" key="3">
    <source>
        <dbReference type="Proteomes" id="UP000660862"/>
    </source>
</evidence>
<sequence>MTALFYFFHVQVKRMHRTIGDWGVNPWLVYVGAPLLFAGGSVGLFSRTPYAPWIYVGIAAAVLLQLSSSARLRFLQQVFDRLIYWRIRLLENMLAVVPFILFLLYRGELWFVFGLLALALAVLPLRIGTNGMAALPTPFSKHPFEFAVGFRSSVGMLFIAYILMIIGIYVGNGNLGIAMLLLVVFVCANYYSWSEPALYVWVYRLTPRSFLGMKVRTAFLHLTVVLLPMVLAIGCFFPDDWLLVLAMSVAGYGYLTLAVLAKYAAFPRIVSIPRGIFMVASFVFPPLMLVSIPYFFRHAKNNIALIL</sequence>
<feature type="transmembrane region" description="Helical" evidence="1">
    <location>
        <begin position="215"/>
        <end position="237"/>
    </location>
</feature>
<reference evidence="2" key="1">
    <citation type="journal article" date="2014" name="Int. J. Syst. Evol. Microbiol.">
        <title>Complete genome sequence of Corynebacterium casei LMG S-19264T (=DSM 44701T), isolated from a smear-ripened cheese.</title>
        <authorList>
            <consortium name="US DOE Joint Genome Institute (JGI-PGF)"/>
            <person name="Walter F."/>
            <person name="Albersmeier A."/>
            <person name="Kalinowski J."/>
            <person name="Ruckert C."/>
        </authorList>
    </citation>
    <scope>NUCLEOTIDE SEQUENCE</scope>
    <source>
        <strain evidence="2">CGMCC 1.12195</strain>
    </source>
</reference>
<feature type="transmembrane region" description="Helical" evidence="1">
    <location>
        <begin position="148"/>
        <end position="169"/>
    </location>
</feature>
<evidence type="ECO:0000313" key="2">
    <source>
        <dbReference type="EMBL" id="GGG94213.1"/>
    </source>
</evidence>
<gene>
    <name evidence="2" type="ORF">GCM10007415_31620</name>
</gene>
<feature type="transmembrane region" description="Helical" evidence="1">
    <location>
        <begin position="175"/>
        <end position="194"/>
    </location>
</feature>
<proteinExistence type="predicted"/>
<name>A0A917MCQ2_9SPHI</name>
<evidence type="ECO:0000256" key="1">
    <source>
        <dbReference type="SAM" id="Phobius"/>
    </source>
</evidence>
<protein>
    <submittedName>
        <fullName evidence="2">Uncharacterized protein</fullName>
    </submittedName>
</protein>
<keyword evidence="1" id="KW-0472">Membrane</keyword>
<dbReference type="EMBL" id="BMER01000003">
    <property type="protein sequence ID" value="GGG94213.1"/>
    <property type="molecule type" value="Genomic_DNA"/>
</dbReference>
<dbReference type="AlphaFoldDB" id="A0A917MCQ2"/>
<organism evidence="2 3">
    <name type="scientific">Parapedobacter pyrenivorans</name>
    <dbReference type="NCBI Taxonomy" id="1305674"/>
    <lineage>
        <taxon>Bacteria</taxon>
        <taxon>Pseudomonadati</taxon>
        <taxon>Bacteroidota</taxon>
        <taxon>Sphingobacteriia</taxon>
        <taxon>Sphingobacteriales</taxon>
        <taxon>Sphingobacteriaceae</taxon>
        <taxon>Parapedobacter</taxon>
    </lineage>
</organism>
<accession>A0A917MCQ2</accession>
<feature type="transmembrane region" description="Helical" evidence="1">
    <location>
        <begin position="109"/>
        <end position="127"/>
    </location>
</feature>
<dbReference type="Proteomes" id="UP000660862">
    <property type="component" value="Unassembled WGS sequence"/>
</dbReference>
<feature type="transmembrane region" description="Helical" evidence="1">
    <location>
        <begin position="243"/>
        <end position="264"/>
    </location>
</feature>
<keyword evidence="3" id="KW-1185">Reference proteome</keyword>
<feature type="transmembrane region" description="Helical" evidence="1">
    <location>
        <begin position="276"/>
        <end position="296"/>
    </location>
</feature>
<comment type="caution">
    <text evidence="2">The sequence shown here is derived from an EMBL/GenBank/DDBJ whole genome shotgun (WGS) entry which is preliminary data.</text>
</comment>
<feature type="transmembrane region" description="Helical" evidence="1">
    <location>
        <begin position="82"/>
        <end position="103"/>
    </location>
</feature>
<keyword evidence="1" id="KW-1133">Transmembrane helix</keyword>
<reference evidence="2" key="2">
    <citation type="submission" date="2020-09" db="EMBL/GenBank/DDBJ databases">
        <authorList>
            <person name="Sun Q."/>
            <person name="Zhou Y."/>
        </authorList>
    </citation>
    <scope>NUCLEOTIDE SEQUENCE</scope>
    <source>
        <strain evidence="2">CGMCC 1.12195</strain>
    </source>
</reference>
<feature type="transmembrane region" description="Helical" evidence="1">
    <location>
        <begin position="52"/>
        <end position="70"/>
    </location>
</feature>
<keyword evidence="1" id="KW-0812">Transmembrane</keyword>